<keyword evidence="6" id="KW-1185">Reference proteome</keyword>
<feature type="domain" description="Purine catabolism PurC-like" evidence="2">
    <location>
        <begin position="10"/>
        <end position="129"/>
    </location>
</feature>
<dbReference type="InterPro" id="IPR041522">
    <property type="entry name" value="CdaR_GGDEF"/>
</dbReference>
<evidence type="ECO:0000313" key="6">
    <source>
        <dbReference type="Proteomes" id="UP000605427"/>
    </source>
</evidence>
<dbReference type="Pfam" id="PF17853">
    <property type="entry name" value="GGDEF_2"/>
    <property type="match status" value="1"/>
</dbReference>
<dbReference type="InterPro" id="IPR042070">
    <property type="entry name" value="PucR_C-HTH_sf"/>
</dbReference>
<feature type="domain" description="PucR C-terminal helix-turn-helix" evidence="3">
    <location>
        <begin position="442"/>
        <end position="499"/>
    </location>
</feature>
<dbReference type="PANTHER" id="PTHR33744:SF1">
    <property type="entry name" value="DNA-BINDING TRANSCRIPTIONAL ACTIVATOR ADER"/>
    <property type="match status" value="1"/>
</dbReference>
<evidence type="ECO:0000256" key="1">
    <source>
        <dbReference type="ARBA" id="ARBA00006754"/>
    </source>
</evidence>
<dbReference type="Pfam" id="PF07905">
    <property type="entry name" value="PucR"/>
    <property type="match status" value="1"/>
</dbReference>
<accession>A0ABQ1ZPJ5</accession>
<reference evidence="6" key="1">
    <citation type="journal article" date="2019" name="Int. J. Syst. Evol. Microbiol.">
        <title>The Global Catalogue of Microorganisms (GCM) 10K type strain sequencing project: providing services to taxonomists for standard genome sequencing and annotation.</title>
        <authorList>
            <consortium name="The Broad Institute Genomics Platform"/>
            <consortium name="The Broad Institute Genome Sequencing Center for Infectious Disease"/>
            <person name="Wu L."/>
            <person name="Ma J."/>
        </authorList>
    </citation>
    <scope>NUCLEOTIDE SEQUENCE [LARGE SCALE GENOMIC DNA]</scope>
    <source>
        <strain evidence="6">CCM 8702</strain>
    </source>
</reference>
<evidence type="ECO:0000313" key="5">
    <source>
        <dbReference type="EMBL" id="GGH71575.1"/>
    </source>
</evidence>
<evidence type="ECO:0000259" key="3">
    <source>
        <dbReference type="Pfam" id="PF13556"/>
    </source>
</evidence>
<sequence length="509" mass="57373">MEKTGVTVSELLRMPLLGQAKVVGGAQGLSRPVRCIDIIEVPDLKGWVKEGVLMLTTAYSIRHDPSRLTDMIRTLAQGGAAGLAIKPARFLNEIPKEALLASEEAGLPLIELPPEIPYTDITQAVMEQVLDRQAVLLRRADEIYRKLTRMVLENSGIQAVQDQVSALLGTSTAVVDYAGCTLVASPVGWDYRTAEHPQEWNIDVDRRSVARLLVDKRELDELEGVAIEQFRLVLALELMRDKIVADTESRLRGNFIDELMTPPGLSRHEAEQRGRQLGMNPAQMWQVVVIEGDLSPDETGLIRLLQQEAASRGVKPHVEFRSNRAILFLPMFASKETTTLEETHVWTSVVKDWMRSKESGLSRCRAGIGRPKWLWDIHEGYSEARSALSISNKLSGGELTDYEEIELYHLLRGTADDVGFKALFERRLGKLKQYDEDHGGDLLRTLFFYLKSRGSLIDTANHLFIHRNSVKYRLERIRDIAGFDLNDPHEQLTLHLCLIAYYLSEQPSE</sequence>
<evidence type="ECO:0000259" key="2">
    <source>
        <dbReference type="Pfam" id="PF07905"/>
    </source>
</evidence>
<dbReference type="RefSeq" id="WP_172239616.1">
    <property type="nucleotide sequence ID" value="NZ_BMDD01000001.1"/>
</dbReference>
<dbReference type="InterPro" id="IPR025736">
    <property type="entry name" value="PucR_C-HTH_dom"/>
</dbReference>
<name>A0ABQ1ZPJ5_9BACL</name>
<dbReference type="EMBL" id="BMDD01000001">
    <property type="protein sequence ID" value="GGH71575.1"/>
    <property type="molecule type" value="Genomic_DNA"/>
</dbReference>
<dbReference type="InterPro" id="IPR051448">
    <property type="entry name" value="CdaR-like_regulators"/>
</dbReference>
<protein>
    <submittedName>
        <fullName evidence="5">PucR family transcriptional regulator</fullName>
    </submittedName>
</protein>
<feature type="domain" description="CdaR GGDEF-like" evidence="4">
    <location>
        <begin position="266"/>
        <end position="390"/>
    </location>
</feature>
<dbReference type="Gene3D" id="1.10.10.2840">
    <property type="entry name" value="PucR C-terminal helix-turn-helix domain"/>
    <property type="match status" value="1"/>
</dbReference>
<gene>
    <name evidence="5" type="ORF">GCM10007362_08820</name>
</gene>
<dbReference type="Proteomes" id="UP000605427">
    <property type="component" value="Unassembled WGS sequence"/>
</dbReference>
<dbReference type="PANTHER" id="PTHR33744">
    <property type="entry name" value="CARBOHYDRATE DIACID REGULATOR"/>
    <property type="match status" value="1"/>
</dbReference>
<dbReference type="InterPro" id="IPR012914">
    <property type="entry name" value="PucR_dom"/>
</dbReference>
<comment type="similarity">
    <text evidence="1">Belongs to the CdaR family.</text>
</comment>
<evidence type="ECO:0000259" key="4">
    <source>
        <dbReference type="Pfam" id="PF17853"/>
    </source>
</evidence>
<comment type="caution">
    <text evidence="5">The sequence shown here is derived from an EMBL/GenBank/DDBJ whole genome shotgun (WGS) entry which is preliminary data.</text>
</comment>
<proteinExistence type="inferred from homology"/>
<organism evidence="5 6">
    <name type="scientific">Saccharibacillus endophyticus</name>
    <dbReference type="NCBI Taxonomy" id="2060666"/>
    <lineage>
        <taxon>Bacteria</taxon>
        <taxon>Bacillati</taxon>
        <taxon>Bacillota</taxon>
        <taxon>Bacilli</taxon>
        <taxon>Bacillales</taxon>
        <taxon>Paenibacillaceae</taxon>
        <taxon>Saccharibacillus</taxon>
    </lineage>
</organism>
<dbReference type="Pfam" id="PF13556">
    <property type="entry name" value="HTH_30"/>
    <property type="match status" value="1"/>
</dbReference>